<keyword evidence="2" id="KW-1133">Transmembrane helix</keyword>
<protein>
    <submittedName>
        <fullName evidence="3">Uncharacterized protein</fullName>
    </submittedName>
</protein>
<evidence type="ECO:0000313" key="3">
    <source>
        <dbReference type="EMBL" id="MCS0582705.1"/>
    </source>
</evidence>
<reference evidence="3 4" key="1">
    <citation type="submission" date="2022-08" db="EMBL/GenBank/DDBJ databases">
        <title>Reclassification of Massilia species as members of the genera Telluria, Duganella, Pseudoduganella, Mokoshia gen. nov. and Zemynaea gen. nov. using orthogonal and non-orthogonal genome-based approaches.</title>
        <authorList>
            <person name="Bowman J.P."/>
        </authorList>
    </citation>
    <scope>NUCLEOTIDE SEQUENCE [LARGE SCALE GENOMIC DNA]</scope>
    <source>
        <strain evidence="3 4">JCM 31316</strain>
    </source>
</reference>
<name>A0ABT1ZRZ8_9BURK</name>
<feature type="region of interest" description="Disordered" evidence="1">
    <location>
        <begin position="195"/>
        <end position="214"/>
    </location>
</feature>
<feature type="region of interest" description="Disordered" evidence="1">
    <location>
        <begin position="239"/>
        <end position="262"/>
    </location>
</feature>
<comment type="caution">
    <text evidence="3">The sequence shown here is derived from an EMBL/GenBank/DDBJ whole genome shotgun (WGS) entry which is preliminary data.</text>
</comment>
<evidence type="ECO:0000256" key="1">
    <source>
        <dbReference type="SAM" id="MobiDB-lite"/>
    </source>
</evidence>
<proteinExistence type="predicted"/>
<dbReference type="EMBL" id="JANUGW010000009">
    <property type="protein sequence ID" value="MCS0582705.1"/>
    <property type="molecule type" value="Genomic_DNA"/>
</dbReference>
<keyword evidence="2" id="KW-0812">Transmembrane</keyword>
<organism evidence="3 4">
    <name type="scientific">Massilia pinisoli</name>
    <dbReference type="NCBI Taxonomy" id="1772194"/>
    <lineage>
        <taxon>Bacteria</taxon>
        <taxon>Pseudomonadati</taxon>
        <taxon>Pseudomonadota</taxon>
        <taxon>Betaproteobacteria</taxon>
        <taxon>Burkholderiales</taxon>
        <taxon>Oxalobacteraceae</taxon>
        <taxon>Telluria group</taxon>
        <taxon>Massilia</taxon>
    </lineage>
</organism>
<feature type="region of interest" description="Disordered" evidence="1">
    <location>
        <begin position="138"/>
        <end position="187"/>
    </location>
</feature>
<feature type="transmembrane region" description="Helical" evidence="2">
    <location>
        <begin position="31"/>
        <end position="52"/>
    </location>
</feature>
<keyword evidence="2" id="KW-0472">Membrane</keyword>
<gene>
    <name evidence="3" type="ORF">NX784_14015</name>
</gene>
<dbReference type="Proteomes" id="UP001204151">
    <property type="component" value="Unassembled WGS sequence"/>
</dbReference>
<keyword evidence="4" id="KW-1185">Reference proteome</keyword>
<evidence type="ECO:0000313" key="4">
    <source>
        <dbReference type="Proteomes" id="UP001204151"/>
    </source>
</evidence>
<sequence>MSSSRRATGDINILALLDGQARGRRFRARPVFWYGTAGVLACSLLVALAWLVRNATPPRHKDTAGANASVAHEVHATVAPGGGTAARASAFAIEHDVNAALAAETSAQPPASARAVAEPGAHASATIRGAVIVDLAGPTSPPSIATPSIATPPPAAPPHSTADMTPSRAQPPAVHHPATRAQPASRTVTNQAPVLAHAGGVPPRQKRATAAKTTPPATIDTDVALISAILQHTGAPHEAAADGAITPPCADRSCGPRMPSRQ</sequence>
<dbReference type="RefSeq" id="WP_258817290.1">
    <property type="nucleotide sequence ID" value="NZ_JANUGW010000009.1"/>
</dbReference>
<accession>A0ABT1ZRZ8</accession>
<evidence type="ECO:0000256" key="2">
    <source>
        <dbReference type="SAM" id="Phobius"/>
    </source>
</evidence>